<dbReference type="PROSITE" id="PS51257">
    <property type="entry name" value="PROKAR_LIPOPROTEIN"/>
    <property type="match status" value="1"/>
</dbReference>
<feature type="chain" id="PRO_5039067944" description="LppI" evidence="2">
    <location>
        <begin position="21"/>
        <end position="232"/>
    </location>
</feature>
<evidence type="ECO:0000313" key="3">
    <source>
        <dbReference type="EMBL" id="ART69595.1"/>
    </source>
</evidence>
<dbReference type="Proteomes" id="UP000195331">
    <property type="component" value="Chromosome"/>
</dbReference>
<name>A0A1Y0C3D1_9MYCO</name>
<dbReference type="KEGG" id="mdx:BTO20_14245"/>
<dbReference type="EMBL" id="CP020809">
    <property type="protein sequence ID" value="ART69595.1"/>
    <property type="molecule type" value="Genomic_DNA"/>
</dbReference>
<keyword evidence="4" id="KW-1185">Reference proteome</keyword>
<feature type="compositionally biased region" description="Low complexity" evidence="1">
    <location>
        <begin position="35"/>
        <end position="50"/>
    </location>
</feature>
<feature type="signal peptide" evidence="2">
    <location>
        <begin position="1"/>
        <end position="20"/>
    </location>
</feature>
<proteinExistence type="predicted"/>
<keyword evidence="2" id="KW-0732">Signal</keyword>
<evidence type="ECO:0000313" key="4">
    <source>
        <dbReference type="Proteomes" id="UP000195331"/>
    </source>
</evidence>
<evidence type="ECO:0000256" key="1">
    <source>
        <dbReference type="SAM" id="MobiDB-lite"/>
    </source>
</evidence>
<protein>
    <recommendedName>
        <fullName evidence="5">LppI</fullName>
    </recommendedName>
</protein>
<feature type="region of interest" description="Disordered" evidence="1">
    <location>
        <begin position="17"/>
        <end position="66"/>
    </location>
</feature>
<evidence type="ECO:0008006" key="5">
    <source>
        <dbReference type="Google" id="ProtNLM"/>
    </source>
</evidence>
<dbReference type="AlphaFoldDB" id="A0A1Y0C3D1"/>
<feature type="compositionally biased region" description="Pro residues" evidence="1">
    <location>
        <begin position="51"/>
        <end position="64"/>
    </location>
</feature>
<dbReference type="RefSeq" id="WP_198344380.1">
    <property type="nucleotide sequence ID" value="NZ_CP020809.1"/>
</dbReference>
<organism evidence="3 4">
    <name type="scientific">Mycobacterium dioxanotrophicus</name>
    <dbReference type="NCBI Taxonomy" id="482462"/>
    <lineage>
        <taxon>Bacteria</taxon>
        <taxon>Bacillati</taxon>
        <taxon>Actinomycetota</taxon>
        <taxon>Actinomycetes</taxon>
        <taxon>Mycobacteriales</taxon>
        <taxon>Mycobacteriaceae</taxon>
        <taxon>Mycobacterium</taxon>
    </lineage>
</organism>
<evidence type="ECO:0000256" key="2">
    <source>
        <dbReference type="SAM" id="SignalP"/>
    </source>
</evidence>
<accession>A0A1Y0C3D1</accession>
<reference evidence="3 4" key="1">
    <citation type="submission" date="2017-04" db="EMBL/GenBank/DDBJ databases">
        <title>Whole Genome Sequence of 1,4-Dioxane Degrading Bacterium Mycobacterium dioxanotrophicus PH-06.</title>
        <authorList>
            <person name="He Y."/>
        </authorList>
    </citation>
    <scope>NUCLEOTIDE SEQUENCE [LARGE SCALE GENOMIC DNA]</scope>
    <source>
        <strain evidence="3 4">PH-06</strain>
    </source>
</reference>
<gene>
    <name evidence="3" type="ORF">BTO20_14245</name>
</gene>
<sequence length="232" mass="23540">MRIAVIIAASALLAACSTGGGGESTSTSQDRLSVPTSSAQPSSAKPTPTTTTPPVPTAAPPPGTPMSQVIRWVEAGTQADPAGFHTATRGGETTNLGDDVAFVTTAGKCATDKLVNGQLACLVKTDGLPTKPPDVEGEWIAGWVDFTGPTLEVGSLHGDPGRFTYGDGAKLPTGGSIAFGDYRCRADSTALVCVNYAHQSGMRVSQAGVEPLGCLKPTPPAVGIGRQFSCPT</sequence>